<dbReference type="PANTHER" id="PTHR24559">
    <property type="entry name" value="TRANSPOSON TY3-I GAG-POL POLYPROTEIN"/>
    <property type="match status" value="1"/>
</dbReference>
<evidence type="ECO:0000313" key="1">
    <source>
        <dbReference type="EMBL" id="KHJ31899.1"/>
    </source>
</evidence>
<dbReference type="Gene3D" id="3.10.10.10">
    <property type="entry name" value="HIV Type 1 Reverse Transcriptase, subunit A, domain 1"/>
    <property type="match status" value="1"/>
</dbReference>
<name>A0A0B1P5G9_UNCNE</name>
<proteinExistence type="predicted"/>
<gene>
    <name evidence="1" type="ORF">EV44_g3818</name>
</gene>
<sequence>MPKALLYLEENKISYFAKWRYLRIGSRKKGKLVHASNDTEHGINSKSTTANFNAISIIGSESNFIEVQISTVSSTDIYQALQPKRIVSISDIEGGLPDEIKQFSNLFTDDDGNTDVLPPHRPGVDTKIVLQKDEQGRDKENPWSPLYNMSRDELLVLQKKLAKLHKERWIRASSLPGGPLVMFVKKPVGGLRFCVDYRALNPITEWDRYPLPLIREIFRMIAKAN</sequence>
<dbReference type="Proteomes" id="UP000030854">
    <property type="component" value="Unassembled WGS sequence"/>
</dbReference>
<dbReference type="EMBL" id="JNVN01002491">
    <property type="protein sequence ID" value="KHJ31899.1"/>
    <property type="molecule type" value="Genomic_DNA"/>
</dbReference>
<dbReference type="InterPro" id="IPR053134">
    <property type="entry name" value="RNA-dir_DNA_polymerase"/>
</dbReference>
<organism evidence="1 2">
    <name type="scientific">Uncinula necator</name>
    <name type="common">Grape powdery mildew</name>
    <dbReference type="NCBI Taxonomy" id="52586"/>
    <lineage>
        <taxon>Eukaryota</taxon>
        <taxon>Fungi</taxon>
        <taxon>Dikarya</taxon>
        <taxon>Ascomycota</taxon>
        <taxon>Pezizomycotina</taxon>
        <taxon>Leotiomycetes</taxon>
        <taxon>Erysiphales</taxon>
        <taxon>Erysiphaceae</taxon>
        <taxon>Erysiphe</taxon>
    </lineage>
</organism>
<dbReference type="HOGENOM" id="CLU_1230704_0_0_1"/>
<protein>
    <submittedName>
        <fullName evidence="1">Uncharacterized protein</fullName>
    </submittedName>
</protein>
<dbReference type="SUPFAM" id="SSF56672">
    <property type="entry name" value="DNA/RNA polymerases"/>
    <property type="match status" value="1"/>
</dbReference>
<dbReference type="InterPro" id="IPR043502">
    <property type="entry name" value="DNA/RNA_pol_sf"/>
</dbReference>
<accession>A0A0B1P5G9</accession>
<evidence type="ECO:0000313" key="2">
    <source>
        <dbReference type="Proteomes" id="UP000030854"/>
    </source>
</evidence>
<comment type="caution">
    <text evidence="1">The sequence shown here is derived from an EMBL/GenBank/DDBJ whole genome shotgun (WGS) entry which is preliminary data.</text>
</comment>
<dbReference type="AlphaFoldDB" id="A0A0B1P5G9"/>
<keyword evidence="2" id="KW-1185">Reference proteome</keyword>
<dbReference type="STRING" id="52586.A0A0B1P5G9"/>
<dbReference type="PANTHER" id="PTHR24559:SF444">
    <property type="entry name" value="REVERSE TRANSCRIPTASE DOMAIN-CONTAINING PROTEIN"/>
    <property type="match status" value="1"/>
</dbReference>
<reference evidence="1 2" key="1">
    <citation type="journal article" date="2014" name="BMC Genomics">
        <title>Adaptive genomic structural variation in the grape powdery mildew pathogen, Erysiphe necator.</title>
        <authorList>
            <person name="Jones L."/>
            <person name="Riaz S."/>
            <person name="Morales-Cruz A."/>
            <person name="Amrine K.C."/>
            <person name="McGuire B."/>
            <person name="Gubler W.D."/>
            <person name="Walker M.A."/>
            <person name="Cantu D."/>
        </authorList>
    </citation>
    <scope>NUCLEOTIDE SEQUENCE [LARGE SCALE GENOMIC DNA]</scope>
    <source>
        <strain evidence="2">c</strain>
    </source>
</reference>